<protein>
    <submittedName>
        <fullName evidence="1">Uncharacterized protein</fullName>
    </submittedName>
</protein>
<sequence>MAPSPDHHSALNGAYYGPSIPPKDSSRSTFRRPGRGGPGSCLCCCFECLGCCVFQLILQIVLTVLFVLGLIAFLFWLIFRPNLVKFHVTGAELTQFNLSSSNVLDYGLDFNVTVRNPNRRIGIYYDSIEVRTFYEGQRFDSQYLPPFYQGHKNTTYISGAFQGQQVLSLDSGALKAYQTDQTDGLYGIDVKVYLRVRFKLGWFKTLKFKPRVKCGLNVPLSTSSAATAAAFETTKCHIGYWRIA</sequence>
<evidence type="ECO:0000313" key="1">
    <source>
        <dbReference type="EMBL" id="KAI4378526.1"/>
    </source>
</evidence>
<keyword evidence="2" id="KW-1185">Reference proteome</keyword>
<reference evidence="2" key="1">
    <citation type="journal article" date="2023" name="Front. Plant Sci.">
        <title>Chromosomal-level genome assembly of Melastoma candidum provides insights into trichome evolution.</title>
        <authorList>
            <person name="Zhong Y."/>
            <person name="Wu W."/>
            <person name="Sun C."/>
            <person name="Zou P."/>
            <person name="Liu Y."/>
            <person name="Dai S."/>
            <person name="Zhou R."/>
        </authorList>
    </citation>
    <scope>NUCLEOTIDE SEQUENCE [LARGE SCALE GENOMIC DNA]</scope>
</reference>
<name>A0ACB9RH84_9MYRT</name>
<evidence type="ECO:0000313" key="2">
    <source>
        <dbReference type="Proteomes" id="UP001057402"/>
    </source>
</evidence>
<comment type="caution">
    <text evidence="1">The sequence shown here is derived from an EMBL/GenBank/DDBJ whole genome shotgun (WGS) entry which is preliminary data.</text>
</comment>
<proteinExistence type="predicted"/>
<dbReference type="EMBL" id="CM042883">
    <property type="protein sequence ID" value="KAI4378526.1"/>
    <property type="molecule type" value="Genomic_DNA"/>
</dbReference>
<dbReference type="Proteomes" id="UP001057402">
    <property type="component" value="Chromosome 4"/>
</dbReference>
<gene>
    <name evidence="1" type="ORF">MLD38_015993</name>
</gene>
<accession>A0ACB9RH84</accession>
<organism evidence="1 2">
    <name type="scientific">Melastoma candidum</name>
    <dbReference type="NCBI Taxonomy" id="119954"/>
    <lineage>
        <taxon>Eukaryota</taxon>
        <taxon>Viridiplantae</taxon>
        <taxon>Streptophyta</taxon>
        <taxon>Embryophyta</taxon>
        <taxon>Tracheophyta</taxon>
        <taxon>Spermatophyta</taxon>
        <taxon>Magnoliopsida</taxon>
        <taxon>eudicotyledons</taxon>
        <taxon>Gunneridae</taxon>
        <taxon>Pentapetalae</taxon>
        <taxon>rosids</taxon>
        <taxon>malvids</taxon>
        <taxon>Myrtales</taxon>
        <taxon>Melastomataceae</taxon>
        <taxon>Melastomatoideae</taxon>
        <taxon>Melastomateae</taxon>
        <taxon>Melastoma</taxon>
    </lineage>
</organism>